<name>A0A5N5L4R4_9ROSI</name>
<dbReference type="EMBL" id="VDCV01000010">
    <property type="protein sequence ID" value="KAB5537729.1"/>
    <property type="molecule type" value="Genomic_DNA"/>
</dbReference>
<gene>
    <name evidence="7" type="ORF">DKX38_015262</name>
</gene>
<dbReference type="InterPro" id="IPR045073">
    <property type="entry name" value="Omega/Tau-like"/>
</dbReference>
<dbReference type="EC" id="2.5.1.18" evidence="1"/>
<dbReference type="Gene3D" id="3.40.30.10">
    <property type="entry name" value="Glutaredoxin"/>
    <property type="match status" value="1"/>
</dbReference>
<evidence type="ECO:0000313" key="8">
    <source>
        <dbReference type="Proteomes" id="UP000326939"/>
    </source>
</evidence>
<comment type="caution">
    <text evidence="7">The sequence shown here is derived from an EMBL/GenBank/DDBJ whole genome shotgun (WGS) entry which is preliminary data.</text>
</comment>
<dbReference type="CDD" id="cd03185">
    <property type="entry name" value="GST_C_Tau"/>
    <property type="match status" value="1"/>
</dbReference>
<evidence type="ECO:0000256" key="3">
    <source>
        <dbReference type="ARBA" id="ARBA00047960"/>
    </source>
</evidence>
<dbReference type="PROSITE" id="PS50405">
    <property type="entry name" value="GST_CTER"/>
    <property type="match status" value="1"/>
</dbReference>
<dbReference type="SUPFAM" id="SSF56672">
    <property type="entry name" value="DNA/RNA polymerases"/>
    <property type="match status" value="1"/>
</dbReference>
<dbReference type="CDD" id="cd00303">
    <property type="entry name" value="retropepsin_like"/>
    <property type="match status" value="1"/>
</dbReference>
<dbReference type="SUPFAM" id="SSF52833">
    <property type="entry name" value="Thioredoxin-like"/>
    <property type="match status" value="1"/>
</dbReference>
<dbReference type="Proteomes" id="UP000326939">
    <property type="component" value="Chromosome 10"/>
</dbReference>
<dbReference type="InterPro" id="IPR004045">
    <property type="entry name" value="Glutathione_S-Trfase_N"/>
</dbReference>
<evidence type="ECO:0000256" key="1">
    <source>
        <dbReference type="ARBA" id="ARBA00012452"/>
    </source>
</evidence>
<dbReference type="InterPro" id="IPR045074">
    <property type="entry name" value="GST_C_Tau"/>
</dbReference>
<dbReference type="Pfam" id="PF08284">
    <property type="entry name" value="RVP_2"/>
    <property type="match status" value="1"/>
</dbReference>
<dbReference type="GO" id="GO:0004364">
    <property type="term" value="F:glutathione transferase activity"/>
    <property type="evidence" value="ECO:0007669"/>
    <property type="project" value="UniProtKB-EC"/>
</dbReference>
<keyword evidence="2" id="KW-0808">Transferase</keyword>
<dbReference type="Gene3D" id="3.30.70.270">
    <property type="match status" value="1"/>
</dbReference>
<reference evidence="8" key="1">
    <citation type="journal article" date="2019" name="Gigascience">
        <title>De novo genome assembly of the endangered Acer yangbiense, a plant species with extremely small populations endemic to Yunnan Province, China.</title>
        <authorList>
            <person name="Yang J."/>
            <person name="Wariss H.M."/>
            <person name="Tao L."/>
            <person name="Zhang R."/>
            <person name="Yun Q."/>
            <person name="Hollingsworth P."/>
            <person name="Dao Z."/>
            <person name="Luo G."/>
            <person name="Guo H."/>
            <person name="Ma Y."/>
            <person name="Sun W."/>
        </authorList>
    </citation>
    <scope>NUCLEOTIDE SEQUENCE [LARGE SCALE GENOMIC DNA]</scope>
    <source>
        <strain evidence="8">cv. br00</strain>
    </source>
</reference>
<dbReference type="InterPro" id="IPR010987">
    <property type="entry name" value="Glutathione-S-Trfase_C-like"/>
</dbReference>
<dbReference type="Pfam" id="PF03732">
    <property type="entry name" value="Retrotrans_gag"/>
    <property type="match status" value="1"/>
</dbReference>
<dbReference type="Gene3D" id="1.20.1050.10">
    <property type="match status" value="1"/>
</dbReference>
<dbReference type="InterPro" id="IPR036249">
    <property type="entry name" value="Thioredoxin-like_sf"/>
</dbReference>
<dbReference type="Pfam" id="PF02798">
    <property type="entry name" value="GST_N"/>
    <property type="match status" value="1"/>
</dbReference>
<evidence type="ECO:0000259" key="5">
    <source>
        <dbReference type="PROSITE" id="PS50404"/>
    </source>
</evidence>
<dbReference type="SFLD" id="SFLDG00358">
    <property type="entry name" value="Main_(cytGST)"/>
    <property type="match status" value="1"/>
</dbReference>
<dbReference type="PROSITE" id="PS50404">
    <property type="entry name" value="GST_NTER"/>
    <property type="match status" value="1"/>
</dbReference>
<proteinExistence type="predicted"/>
<evidence type="ECO:0000313" key="7">
    <source>
        <dbReference type="EMBL" id="KAB5537729.1"/>
    </source>
</evidence>
<dbReference type="Gene3D" id="2.40.70.10">
    <property type="entry name" value="Acid Proteases"/>
    <property type="match status" value="1"/>
</dbReference>
<organism evidence="7 8">
    <name type="scientific">Salix brachista</name>
    <dbReference type="NCBI Taxonomy" id="2182728"/>
    <lineage>
        <taxon>Eukaryota</taxon>
        <taxon>Viridiplantae</taxon>
        <taxon>Streptophyta</taxon>
        <taxon>Embryophyta</taxon>
        <taxon>Tracheophyta</taxon>
        <taxon>Spermatophyta</taxon>
        <taxon>Magnoliopsida</taxon>
        <taxon>eudicotyledons</taxon>
        <taxon>Gunneridae</taxon>
        <taxon>Pentapetalae</taxon>
        <taxon>rosids</taxon>
        <taxon>fabids</taxon>
        <taxon>Malpighiales</taxon>
        <taxon>Salicaceae</taxon>
        <taxon>Saliceae</taxon>
        <taxon>Salix</taxon>
    </lineage>
</organism>
<dbReference type="InterPro" id="IPR021109">
    <property type="entry name" value="Peptidase_aspartic_dom_sf"/>
</dbReference>
<dbReference type="SFLD" id="SFLDG01152">
    <property type="entry name" value="Main.3:_Omega-_and_Tau-like"/>
    <property type="match status" value="1"/>
</dbReference>
<dbReference type="PANTHER" id="PTHR11260">
    <property type="entry name" value="GLUTATHIONE S-TRANSFERASE, GST, SUPERFAMILY, GST DOMAIN CONTAINING"/>
    <property type="match status" value="1"/>
</dbReference>
<dbReference type="InterPro" id="IPR043502">
    <property type="entry name" value="DNA/RNA_pol_sf"/>
</dbReference>
<feature type="domain" description="GST N-terminal" evidence="5">
    <location>
        <begin position="684"/>
        <end position="740"/>
    </location>
</feature>
<dbReference type="InterPro" id="IPR043128">
    <property type="entry name" value="Rev_trsase/Diguanyl_cyclase"/>
</dbReference>
<dbReference type="SUPFAM" id="SSF47616">
    <property type="entry name" value="GST C-terminal domain-like"/>
    <property type="match status" value="1"/>
</dbReference>
<evidence type="ECO:0000256" key="2">
    <source>
        <dbReference type="ARBA" id="ARBA00022679"/>
    </source>
</evidence>
<dbReference type="Pfam" id="PF00043">
    <property type="entry name" value="GST_C"/>
    <property type="match status" value="1"/>
</dbReference>
<protein>
    <recommendedName>
        <fullName evidence="1">glutathione transferase</fullName>
        <ecNumber evidence="1">2.5.1.18</ecNumber>
    </recommendedName>
</protein>
<dbReference type="InterPro" id="IPR004046">
    <property type="entry name" value="GST_C"/>
</dbReference>
<feature type="region of interest" description="Disordered" evidence="4">
    <location>
        <begin position="48"/>
        <end position="74"/>
    </location>
</feature>
<accession>A0A5N5L4R4</accession>
<evidence type="ECO:0000256" key="4">
    <source>
        <dbReference type="SAM" id="MobiDB-lite"/>
    </source>
</evidence>
<dbReference type="SFLD" id="SFLDS00019">
    <property type="entry name" value="Glutathione_Transferase_(cytos"/>
    <property type="match status" value="1"/>
</dbReference>
<dbReference type="GO" id="GO:0006749">
    <property type="term" value="P:glutathione metabolic process"/>
    <property type="evidence" value="ECO:0007669"/>
    <property type="project" value="InterPro"/>
</dbReference>
<feature type="domain" description="GST C-terminal" evidence="6">
    <location>
        <begin position="745"/>
        <end position="818"/>
    </location>
</feature>
<comment type="catalytic activity">
    <reaction evidence="3">
        <text>RX + glutathione = an S-substituted glutathione + a halide anion + H(+)</text>
        <dbReference type="Rhea" id="RHEA:16437"/>
        <dbReference type="ChEBI" id="CHEBI:15378"/>
        <dbReference type="ChEBI" id="CHEBI:16042"/>
        <dbReference type="ChEBI" id="CHEBI:17792"/>
        <dbReference type="ChEBI" id="CHEBI:57925"/>
        <dbReference type="ChEBI" id="CHEBI:90779"/>
        <dbReference type="EC" id="2.5.1.18"/>
    </reaction>
</comment>
<dbReference type="Gene3D" id="3.10.10.10">
    <property type="entry name" value="HIV Type 1 Reverse Transcriptase, subunit A, domain 1"/>
    <property type="match status" value="1"/>
</dbReference>
<dbReference type="SUPFAM" id="SSF50630">
    <property type="entry name" value="Acid proteases"/>
    <property type="match status" value="1"/>
</dbReference>
<sequence>MGDSSNNLMIHFETFMKMYQEQRQQDRAEREQLSVRIEELSRELTATRLEGQQGENTSVNLGYRGNPQTGVRVEGRAPMPRYSRLEFPLYDGKIDPLAWLSRCDHFFRHQHILEEEKVEIASYHLDGDGQVWFLKLDRDRPGISWDEFKRQCHLRFGPTIQGNKLGELSKLRQVNTVEEYQRRFEQLAARAGSLTTDQEVEIFISGLMDYIAIEVELHRPRDLTSAMSLARLYERRSGAKRAMLPAIKSSPTPQSAPSPQRAFKRLSRAEMEDRRAKGLCFNCDEVFIRGHQCKRLFWLDGVEESIQGEVTDQNLEQEIPPEISLYAITGSSAEGKTMRIQGILMHNNLLFLIDSGSTHSFLDSKWVTKLGLPCIKKKGLQVVVANGSKVKCPGQCPHVPIVLGNQLLHMDFYMFTLNGVDAVLGVNWLQTLGPILWDFAAQSMVFIQNGRVLELKGTENAQANQIAELKATGVEHSTDECLVKLLLEFDKIFQEPKGLPPVRGFDHRIILEPGTHPVVVRPYRYPHVQKDEIERQCKEMLERGIIRPIDKGKIAAMLDWPKPATIKGLRGFLGLTGYYRKFVQNYGVIARPLIAMLRQDNPILAAISMPSIQVFEAIRQEFKESAQLQALWKNIEIGEVVGPWEPFHGNLVSIEPTLPVLTNGEIQPVPKAILDFRVLRNERQGIPYEYFEEDLSNKSPLLLQCNPVHKKIPVLIHGGKSICESLVILEYLEDTWPQNPMMPNDPYERALARFWVKFVEVKGVAVWIMFYSSGEEKEKAVKDSLEMLKTLEEHALGKKKFFCGDKISLVDIACGWKS</sequence>
<dbReference type="GO" id="GO:0005737">
    <property type="term" value="C:cytoplasm"/>
    <property type="evidence" value="ECO:0007669"/>
    <property type="project" value="TreeGrafter"/>
</dbReference>
<dbReference type="AlphaFoldDB" id="A0A5N5L4R4"/>
<keyword evidence="8" id="KW-1185">Reference proteome</keyword>
<dbReference type="InterPro" id="IPR005162">
    <property type="entry name" value="Retrotrans_gag_dom"/>
</dbReference>
<dbReference type="InterPro" id="IPR040079">
    <property type="entry name" value="Glutathione_S-Trfase"/>
</dbReference>
<evidence type="ECO:0000259" key="6">
    <source>
        <dbReference type="PROSITE" id="PS50405"/>
    </source>
</evidence>
<dbReference type="PANTHER" id="PTHR11260:SF679">
    <property type="entry name" value="GLUTATHIONE TRANSFERASE"/>
    <property type="match status" value="1"/>
</dbReference>
<dbReference type="InterPro" id="IPR036282">
    <property type="entry name" value="Glutathione-S-Trfase_C_sf"/>
</dbReference>